<dbReference type="EMBL" id="JACICC010000002">
    <property type="protein sequence ID" value="MBB3808965.1"/>
    <property type="molecule type" value="Genomic_DNA"/>
</dbReference>
<dbReference type="Proteomes" id="UP000537592">
    <property type="component" value="Unassembled WGS sequence"/>
</dbReference>
<protein>
    <submittedName>
        <fullName evidence="8">RNA polymerase sigma-70 factor (ECF subfamily)</fullName>
    </submittedName>
</protein>
<evidence type="ECO:0000256" key="5">
    <source>
        <dbReference type="SAM" id="MobiDB-lite"/>
    </source>
</evidence>
<keyword evidence="2" id="KW-0805">Transcription regulation</keyword>
<evidence type="ECO:0000256" key="3">
    <source>
        <dbReference type="ARBA" id="ARBA00023082"/>
    </source>
</evidence>
<reference evidence="8 9" key="1">
    <citation type="submission" date="2020-08" db="EMBL/GenBank/DDBJ databases">
        <title>Genomic Encyclopedia of Type Strains, Phase IV (KMG-IV): sequencing the most valuable type-strain genomes for metagenomic binning, comparative biology and taxonomic classification.</title>
        <authorList>
            <person name="Goeker M."/>
        </authorList>
    </citation>
    <scope>NUCLEOTIDE SEQUENCE [LARGE SCALE GENOMIC DNA]</scope>
    <source>
        <strain evidence="8 9">DSM 28760</strain>
    </source>
</reference>
<dbReference type="InterPro" id="IPR013324">
    <property type="entry name" value="RNA_pol_sigma_r3/r4-like"/>
</dbReference>
<dbReference type="GO" id="GO:0016987">
    <property type="term" value="F:sigma factor activity"/>
    <property type="evidence" value="ECO:0007669"/>
    <property type="project" value="UniProtKB-KW"/>
</dbReference>
<accession>A0A7W5Z351</accession>
<comment type="similarity">
    <text evidence="1">Belongs to the sigma-70 factor family. ECF subfamily.</text>
</comment>
<dbReference type="AlphaFoldDB" id="A0A7W5Z351"/>
<dbReference type="GO" id="GO:0003677">
    <property type="term" value="F:DNA binding"/>
    <property type="evidence" value="ECO:0007669"/>
    <property type="project" value="InterPro"/>
</dbReference>
<dbReference type="Gene3D" id="1.10.10.10">
    <property type="entry name" value="Winged helix-like DNA-binding domain superfamily/Winged helix DNA-binding domain"/>
    <property type="match status" value="1"/>
</dbReference>
<dbReference type="PANTHER" id="PTHR43133">
    <property type="entry name" value="RNA POLYMERASE ECF-TYPE SIGMA FACTO"/>
    <property type="match status" value="1"/>
</dbReference>
<dbReference type="InterPro" id="IPR013325">
    <property type="entry name" value="RNA_pol_sigma_r2"/>
</dbReference>
<dbReference type="RefSeq" id="WP_183750976.1">
    <property type="nucleotide sequence ID" value="NZ_JACICC010000002.1"/>
</dbReference>
<comment type="caution">
    <text evidence="8">The sequence shown here is derived from an EMBL/GenBank/DDBJ whole genome shotgun (WGS) entry which is preliminary data.</text>
</comment>
<keyword evidence="3" id="KW-0731">Sigma factor</keyword>
<dbReference type="SUPFAM" id="SSF88946">
    <property type="entry name" value="Sigma2 domain of RNA polymerase sigma factors"/>
    <property type="match status" value="1"/>
</dbReference>
<feature type="domain" description="RNA polymerase sigma-70 region 2" evidence="6">
    <location>
        <begin position="32"/>
        <end position="93"/>
    </location>
</feature>
<keyword evidence="4" id="KW-0804">Transcription</keyword>
<gene>
    <name evidence="8" type="ORF">FHS81_001035</name>
</gene>
<dbReference type="Gene3D" id="1.10.1740.10">
    <property type="match status" value="1"/>
</dbReference>
<dbReference type="InterPro" id="IPR013249">
    <property type="entry name" value="RNA_pol_sigma70_r4_t2"/>
</dbReference>
<sequence length="208" mass="22765">MKRDRTPVNVSASETPAAHSGDGDGLDVVGELPALRRYALSLTRDATDAEDLVHDALLRAYEKRGGFRAEKGLRPWLLAILHNIFVDRLRSRRSERKRMEALAGDINADPAARQHGPQQDHALRLAQVREAFMALPEEQRAVLHLITIEGLGYGEAAQALDVPVGTVMSRLSRARAALRAFEEQPARPREAAGVTHLRVVGGTDDTSA</sequence>
<organism evidence="8 9">
    <name type="scientific">Pseudochelatococcus contaminans</name>
    <dbReference type="NCBI Taxonomy" id="1538103"/>
    <lineage>
        <taxon>Bacteria</taxon>
        <taxon>Pseudomonadati</taxon>
        <taxon>Pseudomonadota</taxon>
        <taxon>Alphaproteobacteria</taxon>
        <taxon>Hyphomicrobiales</taxon>
        <taxon>Chelatococcaceae</taxon>
        <taxon>Pseudochelatococcus</taxon>
    </lineage>
</organism>
<dbReference type="Pfam" id="PF08281">
    <property type="entry name" value="Sigma70_r4_2"/>
    <property type="match status" value="1"/>
</dbReference>
<dbReference type="NCBIfam" id="TIGR02937">
    <property type="entry name" value="sigma70-ECF"/>
    <property type="match status" value="1"/>
</dbReference>
<dbReference type="InterPro" id="IPR036388">
    <property type="entry name" value="WH-like_DNA-bd_sf"/>
</dbReference>
<name>A0A7W5Z351_9HYPH</name>
<dbReference type="Pfam" id="PF04542">
    <property type="entry name" value="Sigma70_r2"/>
    <property type="match status" value="1"/>
</dbReference>
<dbReference type="NCBIfam" id="NF009164">
    <property type="entry name" value="PRK12511.1"/>
    <property type="match status" value="1"/>
</dbReference>
<dbReference type="InterPro" id="IPR039425">
    <property type="entry name" value="RNA_pol_sigma-70-like"/>
</dbReference>
<dbReference type="CDD" id="cd06171">
    <property type="entry name" value="Sigma70_r4"/>
    <property type="match status" value="1"/>
</dbReference>
<dbReference type="GO" id="GO:0006352">
    <property type="term" value="P:DNA-templated transcription initiation"/>
    <property type="evidence" value="ECO:0007669"/>
    <property type="project" value="InterPro"/>
</dbReference>
<evidence type="ECO:0000259" key="6">
    <source>
        <dbReference type="Pfam" id="PF04542"/>
    </source>
</evidence>
<dbReference type="InterPro" id="IPR007627">
    <property type="entry name" value="RNA_pol_sigma70_r2"/>
</dbReference>
<feature type="region of interest" description="Disordered" evidence="5">
    <location>
        <begin position="1"/>
        <end position="25"/>
    </location>
</feature>
<evidence type="ECO:0000256" key="1">
    <source>
        <dbReference type="ARBA" id="ARBA00010641"/>
    </source>
</evidence>
<feature type="domain" description="RNA polymerase sigma factor 70 region 4 type 2" evidence="7">
    <location>
        <begin position="126"/>
        <end position="178"/>
    </location>
</feature>
<evidence type="ECO:0000313" key="9">
    <source>
        <dbReference type="Proteomes" id="UP000537592"/>
    </source>
</evidence>
<evidence type="ECO:0000256" key="2">
    <source>
        <dbReference type="ARBA" id="ARBA00023015"/>
    </source>
</evidence>
<keyword evidence="9" id="KW-1185">Reference proteome</keyword>
<dbReference type="InterPro" id="IPR014284">
    <property type="entry name" value="RNA_pol_sigma-70_dom"/>
</dbReference>
<dbReference type="PANTHER" id="PTHR43133:SF25">
    <property type="entry name" value="RNA POLYMERASE SIGMA FACTOR RFAY-RELATED"/>
    <property type="match status" value="1"/>
</dbReference>
<evidence type="ECO:0000259" key="7">
    <source>
        <dbReference type="Pfam" id="PF08281"/>
    </source>
</evidence>
<evidence type="ECO:0000256" key="4">
    <source>
        <dbReference type="ARBA" id="ARBA00023163"/>
    </source>
</evidence>
<proteinExistence type="inferred from homology"/>
<dbReference type="SUPFAM" id="SSF88659">
    <property type="entry name" value="Sigma3 and sigma4 domains of RNA polymerase sigma factors"/>
    <property type="match status" value="1"/>
</dbReference>
<evidence type="ECO:0000313" key="8">
    <source>
        <dbReference type="EMBL" id="MBB3808965.1"/>
    </source>
</evidence>